<gene>
    <name evidence="1" type="ORF">ACFO4N_09305</name>
</gene>
<name>A0ABV9GMW4_9BACL</name>
<dbReference type="EMBL" id="JBHSFW010000004">
    <property type="protein sequence ID" value="MFC4618924.1"/>
    <property type="molecule type" value="Genomic_DNA"/>
</dbReference>
<dbReference type="RefSeq" id="WP_376846025.1">
    <property type="nucleotide sequence ID" value="NZ_JBHSFW010000004.1"/>
</dbReference>
<accession>A0ABV9GMW4</accession>
<protein>
    <submittedName>
        <fullName evidence="1">Uncharacterized protein</fullName>
    </submittedName>
</protein>
<organism evidence="1 2">
    <name type="scientific">Camelliibacillus cellulosilyticus</name>
    <dbReference type="NCBI Taxonomy" id="2174486"/>
    <lineage>
        <taxon>Bacteria</taxon>
        <taxon>Bacillati</taxon>
        <taxon>Bacillota</taxon>
        <taxon>Bacilli</taxon>
        <taxon>Bacillales</taxon>
        <taxon>Sporolactobacillaceae</taxon>
        <taxon>Camelliibacillus</taxon>
    </lineage>
</organism>
<sequence>MGLIKNHTLWKGFAKINKKMTLQWKALFLLAVFLVIMAVLTVVSKHADEYITPQVTTQTLTPQVMGGTVYRNCVPLKALHKDGMKRYVLVVSKTKTELGTETVAERVYVSVVHKNNQFASLDDALTTSQQIIVKSNKSVGPGDRIKVRD</sequence>
<reference evidence="2" key="1">
    <citation type="journal article" date="2019" name="Int. J. Syst. Evol. Microbiol.">
        <title>The Global Catalogue of Microorganisms (GCM) 10K type strain sequencing project: providing services to taxonomists for standard genome sequencing and annotation.</title>
        <authorList>
            <consortium name="The Broad Institute Genomics Platform"/>
            <consortium name="The Broad Institute Genome Sequencing Center for Infectious Disease"/>
            <person name="Wu L."/>
            <person name="Ma J."/>
        </authorList>
    </citation>
    <scope>NUCLEOTIDE SEQUENCE [LARGE SCALE GENOMIC DNA]</scope>
    <source>
        <strain evidence="2">CGMCC 1.16306</strain>
    </source>
</reference>
<dbReference type="Proteomes" id="UP001596022">
    <property type="component" value="Unassembled WGS sequence"/>
</dbReference>
<comment type="caution">
    <text evidence="1">The sequence shown here is derived from an EMBL/GenBank/DDBJ whole genome shotgun (WGS) entry which is preliminary data.</text>
</comment>
<evidence type="ECO:0000313" key="2">
    <source>
        <dbReference type="Proteomes" id="UP001596022"/>
    </source>
</evidence>
<proteinExistence type="predicted"/>
<evidence type="ECO:0000313" key="1">
    <source>
        <dbReference type="EMBL" id="MFC4618924.1"/>
    </source>
</evidence>
<dbReference type="Gene3D" id="2.40.420.20">
    <property type="match status" value="1"/>
</dbReference>
<keyword evidence="2" id="KW-1185">Reference proteome</keyword>